<dbReference type="AlphaFoldDB" id="A0A9P7FW67"/>
<keyword evidence="2" id="KW-1185">Reference proteome</keyword>
<dbReference type="Proteomes" id="UP000717328">
    <property type="component" value="Unassembled WGS sequence"/>
</dbReference>
<evidence type="ECO:0000313" key="1">
    <source>
        <dbReference type="EMBL" id="KAG5637398.1"/>
    </source>
</evidence>
<organism evidence="1 2">
    <name type="scientific">Sphagnurus paluster</name>
    <dbReference type="NCBI Taxonomy" id="117069"/>
    <lineage>
        <taxon>Eukaryota</taxon>
        <taxon>Fungi</taxon>
        <taxon>Dikarya</taxon>
        <taxon>Basidiomycota</taxon>
        <taxon>Agaricomycotina</taxon>
        <taxon>Agaricomycetes</taxon>
        <taxon>Agaricomycetidae</taxon>
        <taxon>Agaricales</taxon>
        <taxon>Tricholomatineae</taxon>
        <taxon>Lyophyllaceae</taxon>
        <taxon>Sphagnurus</taxon>
    </lineage>
</organism>
<accession>A0A9P7FW67</accession>
<reference evidence="1" key="2">
    <citation type="submission" date="2021-10" db="EMBL/GenBank/DDBJ databases">
        <title>Phylogenomics reveals ancestral predisposition of the termite-cultivated fungus Termitomyces towards a domesticated lifestyle.</title>
        <authorList>
            <person name="Auxier B."/>
            <person name="Grum-Grzhimaylo A."/>
            <person name="Cardenas M.E."/>
            <person name="Lodge J.D."/>
            <person name="Laessoe T."/>
            <person name="Pedersen O."/>
            <person name="Smith M.E."/>
            <person name="Kuyper T.W."/>
            <person name="Franco-Molano E.A."/>
            <person name="Baroni T.J."/>
            <person name="Aanen D.K."/>
        </authorList>
    </citation>
    <scope>NUCLEOTIDE SEQUENCE</scope>
    <source>
        <strain evidence="1">D49</strain>
    </source>
</reference>
<dbReference type="InterPro" id="IPR045469">
    <property type="entry name" value="Nis1"/>
</dbReference>
<dbReference type="OrthoDB" id="2841294at2759"/>
<comment type="caution">
    <text evidence="1">The sequence shown here is derived from an EMBL/GenBank/DDBJ whole genome shotgun (WGS) entry which is preliminary data.</text>
</comment>
<dbReference type="Pfam" id="PF19271">
    <property type="entry name" value="Nis1"/>
    <property type="match status" value="1"/>
</dbReference>
<protein>
    <submittedName>
        <fullName evidence="1">Uncharacterized protein</fullName>
    </submittedName>
</protein>
<dbReference type="EMBL" id="JABCKI010005833">
    <property type="protein sequence ID" value="KAG5637398.1"/>
    <property type="molecule type" value="Genomic_DNA"/>
</dbReference>
<proteinExistence type="predicted"/>
<name>A0A9P7FW67_9AGAR</name>
<evidence type="ECO:0000313" key="2">
    <source>
        <dbReference type="Proteomes" id="UP000717328"/>
    </source>
</evidence>
<sequence>MNSAEVAIVIGFESCASSYPCRPAADGMGTVLYNGPYKPQYQNGAPTYKPPHQNFTVVIPSTAAKGKAQLNFAHFVLIGVS</sequence>
<reference evidence="1" key="1">
    <citation type="submission" date="2021-02" db="EMBL/GenBank/DDBJ databases">
        <authorList>
            <person name="Nieuwenhuis M."/>
            <person name="Van De Peppel L.J.J."/>
        </authorList>
    </citation>
    <scope>NUCLEOTIDE SEQUENCE</scope>
    <source>
        <strain evidence="1">D49</strain>
    </source>
</reference>
<gene>
    <name evidence="1" type="ORF">H0H81_004706</name>
</gene>